<name>A0A448X5T2_9PLAT</name>
<evidence type="ECO:0000313" key="3">
    <source>
        <dbReference type="Proteomes" id="UP000784294"/>
    </source>
</evidence>
<gene>
    <name evidence="2" type="ORF">PXEA_LOCUS22297</name>
</gene>
<dbReference type="AlphaFoldDB" id="A0A448X5T2"/>
<reference evidence="2" key="1">
    <citation type="submission" date="2018-11" db="EMBL/GenBank/DDBJ databases">
        <authorList>
            <consortium name="Pathogen Informatics"/>
        </authorList>
    </citation>
    <scope>NUCLEOTIDE SEQUENCE</scope>
</reference>
<keyword evidence="3" id="KW-1185">Reference proteome</keyword>
<sequence>MERRFASGQEPKWWSTKRVVECALVTPNRPRSRRPAGPGSGCAATKSGLHSRRRTWKDGDGVDGGVSQTSHLPISSLAFKGLWYVGAVQNANPVSRGR</sequence>
<protein>
    <submittedName>
        <fullName evidence="2">Uncharacterized protein</fullName>
    </submittedName>
</protein>
<proteinExistence type="predicted"/>
<feature type="region of interest" description="Disordered" evidence="1">
    <location>
        <begin position="27"/>
        <end position="70"/>
    </location>
</feature>
<dbReference type="EMBL" id="CAAALY010098283">
    <property type="protein sequence ID" value="VEL28857.1"/>
    <property type="molecule type" value="Genomic_DNA"/>
</dbReference>
<dbReference type="Proteomes" id="UP000784294">
    <property type="component" value="Unassembled WGS sequence"/>
</dbReference>
<comment type="caution">
    <text evidence="2">The sequence shown here is derived from an EMBL/GenBank/DDBJ whole genome shotgun (WGS) entry which is preliminary data.</text>
</comment>
<organism evidence="2 3">
    <name type="scientific">Protopolystoma xenopodis</name>
    <dbReference type="NCBI Taxonomy" id="117903"/>
    <lineage>
        <taxon>Eukaryota</taxon>
        <taxon>Metazoa</taxon>
        <taxon>Spiralia</taxon>
        <taxon>Lophotrochozoa</taxon>
        <taxon>Platyhelminthes</taxon>
        <taxon>Monogenea</taxon>
        <taxon>Polyopisthocotylea</taxon>
        <taxon>Polystomatidea</taxon>
        <taxon>Polystomatidae</taxon>
        <taxon>Protopolystoma</taxon>
    </lineage>
</organism>
<accession>A0A448X5T2</accession>
<evidence type="ECO:0000313" key="2">
    <source>
        <dbReference type="EMBL" id="VEL28857.1"/>
    </source>
</evidence>
<evidence type="ECO:0000256" key="1">
    <source>
        <dbReference type="SAM" id="MobiDB-lite"/>
    </source>
</evidence>